<evidence type="ECO:0000256" key="1">
    <source>
        <dbReference type="ARBA" id="ARBA00005406"/>
    </source>
</evidence>
<dbReference type="Gene3D" id="1.20.82.10">
    <property type="entry name" value="ADP Ribosyl Cyclase, Chain A, domain 1"/>
    <property type="match status" value="1"/>
</dbReference>
<keyword evidence="3" id="KW-0808">Transferase</keyword>
<dbReference type="Pfam" id="PF02267">
    <property type="entry name" value="Rib_hydrolayse"/>
    <property type="match status" value="1"/>
</dbReference>
<dbReference type="GO" id="GO:0016849">
    <property type="term" value="F:phosphorus-oxygen lyase activity"/>
    <property type="evidence" value="ECO:0007669"/>
    <property type="project" value="TreeGrafter"/>
</dbReference>
<dbReference type="EC" id="3.2.2.6" evidence="2"/>
<keyword evidence="6" id="KW-1015">Disulfide bond</keyword>
<keyword evidence="4" id="KW-0378">Hydrolase</keyword>
<evidence type="ECO:0000256" key="6">
    <source>
        <dbReference type="ARBA" id="ARBA00023157"/>
    </source>
</evidence>
<gene>
    <name evidence="8" type="ORF">KC01_LOCUS25859</name>
</gene>
<dbReference type="AlphaFoldDB" id="A0AAV2LAH6"/>
<dbReference type="GO" id="GO:0016740">
    <property type="term" value="F:transferase activity"/>
    <property type="evidence" value="ECO:0007669"/>
    <property type="project" value="UniProtKB-KW"/>
</dbReference>
<dbReference type="PANTHER" id="PTHR10912">
    <property type="entry name" value="ADP-RIBOSYL CYCLASE"/>
    <property type="match status" value="1"/>
</dbReference>
<evidence type="ECO:0000256" key="2">
    <source>
        <dbReference type="ARBA" id="ARBA00011982"/>
    </source>
</evidence>
<keyword evidence="7" id="KW-0732">Signal</keyword>
<dbReference type="GO" id="GO:0005886">
    <property type="term" value="C:plasma membrane"/>
    <property type="evidence" value="ECO:0007669"/>
    <property type="project" value="TreeGrafter"/>
</dbReference>
<evidence type="ECO:0000256" key="3">
    <source>
        <dbReference type="ARBA" id="ARBA00022679"/>
    </source>
</evidence>
<feature type="chain" id="PRO_5043987998" description="ADP-ribosyl cyclase/cyclic ADP-ribose hydrolase" evidence="7">
    <location>
        <begin position="22"/>
        <end position="276"/>
    </location>
</feature>
<proteinExistence type="inferred from homology"/>
<evidence type="ECO:0000256" key="5">
    <source>
        <dbReference type="ARBA" id="ARBA00023027"/>
    </source>
</evidence>
<dbReference type="Gene3D" id="3.40.50.720">
    <property type="entry name" value="NAD(P)-binding Rossmann-like Domain"/>
    <property type="match status" value="1"/>
</dbReference>
<evidence type="ECO:0000256" key="7">
    <source>
        <dbReference type="SAM" id="SignalP"/>
    </source>
</evidence>
<dbReference type="GO" id="GO:0030890">
    <property type="term" value="P:positive regulation of B cell proliferation"/>
    <property type="evidence" value="ECO:0007669"/>
    <property type="project" value="TreeGrafter"/>
</dbReference>
<keyword evidence="5" id="KW-0520">NAD</keyword>
<keyword evidence="9" id="KW-1185">Reference proteome</keyword>
<dbReference type="GO" id="GO:0061809">
    <property type="term" value="F:NAD+ nucleosidase activity, cyclic ADP-ribose generating"/>
    <property type="evidence" value="ECO:0007669"/>
    <property type="project" value="UniProtKB-EC"/>
</dbReference>
<name>A0AAV2LAH6_KNICA</name>
<protein>
    <recommendedName>
        <fullName evidence="2">ADP-ribosyl cyclase/cyclic ADP-ribose hydrolase</fullName>
        <ecNumber evidence="2">3.2.2.6</ecNumber>
    </recommendedName>
</protein>
<dbReference type="PANTHER" id="PTHR10912:SF8">
    <property type="entry name" value="ADP-RIBOSYL CYCLASE_CYCLIC ADP-RIBOSE HYDROLASE"/>
    <property type="match status" value="1"/>
</dbReference>
<evidence type="ECO:0000313" key="8">
    <source>
        <dbReference type="EMBL" id="CAL1597349.1"/>
    </source>
</evidence>
<dbReference type="EMBL" id="OZ035843">
    <property type="protein sequence ID" value="CAL1597349.1"/>
    <property type="molecule type" value="Genomic_DNA"/>
</dbReference>
<evidence type="ECO:0000256" key="4">
    <source>
        <dbReference type="ARBA" id="ARBA00022801"/>
    </source>
</evidence>
<dbReference type="Proteomes" id="UP001497482">
    <property type="component" value="Chromosome 21"/>
</dbReference>
<organism evidence="8 9">
    <name type="scientific">Knipowitschia caucasica</name>
    <name type="common">Caucasian dwarf goby</name>
    <name type="synonym">Pomatoschistus caucasicus</name>
    <dbReference type="NCBI Taxonomy" id="637954"/>
    <lineage>
        <taxon>Eukaryota</taxon>
        <taxon>Metazoa</taxon>
        <taxon>Chordata</taxon>
        <taxon>Craniata</taxon>
        <taxon>Vertebrata</taxon>
        <taxon>Euteleostomi</taxon>
        <taxon>Actinopterygii</taxon>
        <taxon>Neopterygii</taxon>
        <taxon>Teleostei</taxon>
        <taxon>Neoteleostei</taxon>
        <taxon>Acanthomorphata</taxon>
        <taxon>Gobiaria</taxon>
        <taxon>Gobiiformes</taxon>
        <taxon>Gobioidei</taxon>
        <taxon>Gobiidae</taxon>
        <taxon>Gobiinae</taxon>
        <taxon>Knipowitschia</taxon>
    </lineage>
</organism>
<dbReference type="CDD" id="cd04759">
    <property type="entry name" value="Rib_hydrolase"/>
    <property type="match status" value="1"/>
</dbReference>
<dbReference type="InterPro" id="IPR003193">
    <property type="entry name" value="ADP-ribosyl_cyclase"/>
</dbReference>
<sequence length="276" mass="31093">MQVTHIRIGFVTLLLLGLCQSGNQLGTTPNIKDIVIGRCYNYITLVNPGVRYDCEDIWRHFEAVVLRQPSCNVTVDDYRTLFRLMTQTWPCGTGLFWSKTRSLMHSYAAVLPHLWTLEDTLVGYVFNNLVWCRRDQDSEFDFGSCPEWSSCSNHPVSSLWRQASQTFAEAACGNITVLLNGSIADAFNRTSMFGSVELDSLNPQSVQYVNIHVVTSLTGPHIESCGRGSVVDLVHRLQTRGFRWTCTDNDQTLILLQCIQNQASCSLTNLKSPFLL</sequence>
<feature type="signal peptide" evidence="7">
    <location>
        <begin position="1"/>
        <end position="21"/>
    </location>
</feature>
<evidence type="ECO:0000313" key="9">
    <source>
        <dbReference type="Proteomes" id="UP001497482"/>
    </source>
</evidence>
<accession>A0AAV2LAH6</accession>
<comment type="similarity">
    <text evidence="1">Belongs to the ADP-ribosyl cyclase family.</text>
</comment>
<dbReference type="SUPFAM" id="SSF52309">
    <property type="entry name" value="N-(deoxy)ribosyltransferase-like"/>
    <property type="match status" value="1"/>
</dbReference>
<reference evidence="8 9" key="1">
    <citation type="submission" date="2024-04" db="EMBL/GenBank/DDBJ databases">
        <authorList>
            <person name="Waldvogel A.-M."/>
            <person name="Schoenle A."/>
        </authorList>
    </citation>
    <scope>NUCLEOTIDE SEQUENCE [LARGE SCALE GENOMIC DNA]</scope>
</reference>